<accession>A0A438CCE0</accession>
<dbReference type="InterPro" id="IPR043502">
    <property type="entry name" value="DNA/RNA_pol_sf"/>
</dbReference>
<gene>
    <name evidence="1" type="ORF">CK203_110549</name>
</gene>
<comment type="caution">
    <text evidence="1">The sequence shown here is derived from an EMBL/GenBank/DDBJ whole genome shotgun (WGS) entry which is preliminary data.</text>
</comment>
<name>A0A438CCE0_VITVI</name>
<dbReference type="Proteomes" id="UP000288805">
    <property type="component" value="Unassembled WGS sequence"/>
</dbReference>
<evidence type="ECO:0000313" key="2">
    <source>
        <dbReference type="Proteomes" id="UP000288805"/>
    </source>
</evidence>
<evidence type="ECO:0000313" key="1">
    <source>
        <dbReference type="EMBL" id="RVW20914.1"/>
    </source>
</evidence>
<organism evidence="1 2">
    <name type="scientific">Vitis vinifera</name>
    <name type="common">Grape</name>
    <dbReference type="NCBI Taxonomy" id="29760"/>
    <lineage>
        <taxon>Eukaryota</taxon>
        <taxon>Viridiplantae</taxon>
        <taxon>Streptophyta</taxon>
        <taxon>Embryophyta</taxon>
        <taxon>Tracheophyta</taxon>
        <taxon>Spermatophyta</taxon>
        <taxon>Magnoliopsida</taxon>
        <taxon>eudicotyledons</taxon>
        <taxon>Gunneridae</taxon>
        <taxon>Pentapetalae</taxon>
        <taxon>rosids</taxon>
        <taxon>Vitales</taxon>
        <taxon>Vitaceae</taxon>
        <taxon>Viteae</taxon>
        <taxon>Vitis</taxon>
    </lineage>
</organism>
<dbReference type="PANTHER" id="PTHR24559:SF457">
    <property type="entry name" value="RNA-DIRECTED DNA POLYMERASE HOMOLOG"/>
    <property type="match status" value="1"/>
</dbReference>
<proteinExistence type="predicted"/>
<dbReference type="SUPFAM" id="SSF56672">
    <property type="entry name" value="DNA/RNA polymerases"/>
    <property type="match status" value="1"/>
</dbReference>
<protein>
    <recommendedName>
        <fullName evidence="3">Transposon Ty3-I Gag-Pol polyprotein</fullName>
    </recommendedName>
</protein>
<dbReference type="EMBL" id="QGNW01002328">
    <property type="protein sequence ID" value="RVW20914.1"/>
    <property type="molecule type" value="Genomic_DNA"/>
</dbReference>
<reference evidence="1 2" key="1">
    <citation type="journal article" date="2018" name="PLoS Genet.">
        <title>Population sequencing reveals clonal diversity and ancestral inbreeding in the grapevine cultivar Chardonnay.</title>
        <authorList>
            <person name="Roach M.J."/>
            <person name="Johnson D.L."/>
            <person name="Bohlmann J."/>
            <person name="van Vuuren H.J."/>
            <person name="Jones S.J."/>
            <person name="Pretorius I.S."/>
            <person name="Schmidt S.A."/>
            <person name="Borneman A.R."/>
        </authorList>
    </citation>
    <scope>NUCLEOTIDE SEQUENCE [LARGE SCALE GENOMIC DNA]</scope>
    <source>
        <strain evidence="2">cv. Chardonnay</strain>
        <tissue evidence="1">Leaf</tissue>
    </source>
</reference>
<dbReference type="Gene3D" id="3.30.70.270">
    <property type="match status" value="1"/>
</dbReference>
<dbReference type="AlphaFoldDB" id="A0A438CCE0"/>
<sequence>MSLHGPKDMPSIVQHRLQLLPHVRPVKQKLRRLHSQWSLKDNKVRVCVNFRDLNKDNAKNDFPLSHIHMLVNNTVSHSLLSFMDGFSGYNQILMALEDMEKTVFIIEWACIVIGLALPSRLMRWLVLMTEFDIQYVTQKSIKGSVFAGHLASLLVSDSGVIDDDFLDEGIVIVTRLPESRIVPAYCYLIDDVEIHDDFTWYYDIYQFLIFDTYPKVATTKDKRAFETIDH</sequence>
<dbReference type="PANTHER" id="PTHR24559">
    <property type="entry name" value="TRANSPOSON TY3-I GAG-POL POLYPROTEIN"/>
    <property type="match status" value="1"/>
</dbReference>
<dbReference type="InterPro" id="IPR053134">
    <property type="entry name" value="RNA-dir_DNA_polymerase"/>
</dbReference>
<dbReference type="InterPro" id="IPR043128">
    <property type="entry name" value="Rev_trsase/Diguanyl_cyclase"/>
</dbReference>
<evidence type="ECO:0008006" key="3">
    <source>
        <dbReference type="Google" id="ProtNLM"/>
    </source>
</evidence>